<comment type="caution">
    <text evidence="2">The sequence shown here is derived from an EMBL/GenBank/DDBJ whole genome shotgun (WGS) entry which is preliminary data.</text>
</comment>
<organism evidence="2 3">
    <name type="scientific">Robertmurraya mangrovi</name>
    <dbReference type="NCBI Taxonomy" id="3098077"/>
    <lineage>
        <taxon>Bacteria</taxon>
        <taxon>Bacillati</taxon>
        <taxon>Bacillota</taxon>
        <taxon>Bacilli</taxon>
        <taxon>Bacillales</taxon>
        <taxon>Bacillaceae</taxon>
        <taxon>Robertmurraya</taxon>
    </lineage>
</organism>
<gene>
    <name evidence="2" type="ORF">SM124_07880</name>
</gene>
<evidence type="ECO:0000313" key="2">
    <source>
        <dbReference type="EMBL" id="MDZ5471666.1"/>
    </source>
</evidence>
<keyword evidence="3" id="KW-1185">Reference proteome</keyword>
<evidence type="ECO:0000256" key="1">
    <source>
        <dbReference type="SAM" id="Phobius"/>
    </source>
</evidence>
<dbReference type="RefSeq" id="WP_322445971.1">
    <property type="nucleotide sequence ID" value="NZ_JAXOFX010000004.1"/>
</dbReference>
<accession>A0ABU5IX06</accession>
<protein>
    <submittedName>
        <fullName evidence="2">YybS family protein</fullName>
    </submittedName>
</protein>
<feature type="transmembrane region" description="Helical" evidence="1">
    <location>
        <begin position="98"/>
        <end position="123"/>
    </location>
</feature>
<dbReference type="EMBL" id="JAXOFX010000004">
    <property type="protein sequence ID" value="MDZ5471666.1"/>
    <property type="molecule type" value="Genomic_DNA"/>
</dbReference>
<reference evidence="2 3" key="1">
    <citation type="submission" date="2023-11" db="EMBL/GenBank/DDBJ databases">
        <title>Bacillus jintuensis, isolated from a mudflat on the Beibu Gulf coast.</title>
        <authorList>
            <person name="Li M."/>
        </authorList>
    </citation>
    <scope>NUCLEOTIDE SEQUENCE [LARGE SCALE GENOMIC DNA]</scope>
    <source>
        <strain evidence="2 3">31A1R</strain>
    </source>
</reference>
<name>A0ABU5IX06_9BACI</name>
<keyword evidence="1" id="KW-0472">Membrane</keyword>
<feature type="transmembrane region" description="Helical" evidence="1">
    <location>
        <begin position="56"/>
        <end position="86"/>
    </location>
</feature>
<dbReference type="Proteomes" id="UP001290455">
    <property type="component" value="Unassembled WGS sequence"/>
</dbReference>
<proteinExistence type="predicted"/>
<feature type="transmembrane region" description="Helical" evidence="1">
    <location>
        <begin position="277"/>
        <end position="299"/>
    </location>
</feature>
<keyword evidence="1" id="KW-1133">Transmembrane helix</keyword>
<feature type="transmembrane region" description="Helical" evidence="1">
    <location>
        <begin position="175"/>
        <end position="195"/>
    </location>
</feature>
<feature type="transmembrane region" description="Helical" evidence="1">
    <location>
        <begin position="216"/>
        <end position="233"/>
    </location>
</feature>
<dbReference type="PANTHER" id="PTHR41324">
    <property type="entry name" value="MEMBRANE PROTEIN-RELATED"/>
    <property type="match status" value="1"/>
</dbReference>
<dbReference type="Pfam" id="PF09991">
    <property type="entry name" value="DUF2232"/>
    <property type="match status" value="1"/>
</dbReference>
<dbReference type="PANTHER" id="PTHR41324:SF1">
    <property type="entry name" value="DUF2232 DOMAIN-CONTAINING PROTEIN"/>
    <property type="match status" value="1"/>
</dbReference>
<sequence>MRSTNRLTEGALFLAIFAVLLLVTLYVPVLGLVINLFLALPFMMFSAKNDRKSSGIFLVGAVFISLIVGTLLSIPLTLAYGLTGIVIGDFIREKKNRVASFIAGSLAFLVNLVVQYAIAVAFFKIDFIKESIQVFKESIEMSVKMLGAVGQSPNEQLIEQFEAGVEMIGYLTPSLFVMASFLIVFLIQLVSFPIIKRFGIPVVGWRPFRELQLPKSLLWYYLFSLLASVIFKVDEGSYWFLAIINIAFVLQLFMILQGLSFIYYFSYQKGLAKAIPVIITVLVLFIPFLLYIVRILGIIDLGFDLRKRMELKK</sequence>
<keyword evidence="1" id="KW-0812">Transmembrane</keyword>
<dbReference type="InterPro" id="IPR018710">
    <property type="entry name" value="DUF2232"/>
</dbReference>
<feature type="transmembrane region" description="Helical" evidence="1">
    <location>
        <begin position="12"/>
        <end position="44"/>
    </location>
</feature>
<feature type="transmembrane region" description="Helical" evidence="1">
    <location>
        <begin position="239"/>
        <end position="265"/>
    </location>
</feature>
<evidence type="ECO:0000313" key="3">
    <source>
        <dbReference type="Proteomes" id="UP001290455"/>
    </source>
</evidence>